<dbReference type="SUPFAM" id="SSF48371">
    <property type="entry name" value="ARM repeat"/>
    <property type="match status" value="1"/>
</dbReference>
<dbReference type="SMART" id="SM00567">
    <property type="entry name" value="EZ_HEAT"/>
    <property type="match status" value="3"/>
</dbReference>
<dbReference type="InterPro" id="IPR004155">
    <property type="entry name" value="PBS_lyase_HEAT"/>
</dbReference>
<dbReference type="Pfam" id="PF13646">
    <property type="entry name" value="HEAT_2"/>
    <property type="match status" value="1"/>
</dbReference>
<comment type="caution">
    <text evidence="4">The sequence shown here is derived from an EMBL/GenBank/DDBJ whole genome shotgun (WGS) entry which is preliminary data.</text>
</comment>
<keyword evidence="3" id="KW-0605">Phycobilisome</keyword>
<sequence length="220" mass="23218">MTAASGDSQCAADRIRAFEQAGSAEELVAATRRLTDCDDPLATVPQLVQVLGFNNPGAAVAAVDGLIALGPAAVGPLLANLDAHNYGARAWAVRALAGIGDPRGLDVLEDALATDVGPSVRRAAARGLGALRLERLAEQERERIRERCLVALEAGSNDGEWVVRYAVAVGFEGLALPLPPPDPHRRRAVAGLSQLLQPEQEETLVVRLRAAVAMKRLDSR</sequence>
<comment type="similarity">
    <text evidence="1">Belongs to the CpcE/RpcE/PecE family.</text>
</comment>
<proteinExistence type="inferred from homology"/>
<accession>A0ABU5RVU0</accession>
<dbReference type="RefSeq" id="WP_323305883.1">
    <property type="nucleotide sequence ID" value="NZ_JAYGHX010000006.1"/>
</dbReference>
<evidence type="ECO:0000256" key="2">
    <source>
        <dbReference type="ARBA" id="ARBA00022549"/>
    </source>
</evidence>
<evidence type="ECO:0000313" key="4">
    <source>
        <dbReference type="EMBL" id="MEA5391906.1"/>
    </source>
</evidence>
<name>A0ABU5RVU0_9CYAN</name>
<dbReference type="InterPro" id="IPR011989">
    <property type="entry name" value="ARM-like"/>
</dbReference>
<dbReference type="InterPro" id="IPR016024">
    <property type="entry name" value="ARM-type_fold"/>
</dbReference>
<dbReference type="Gene3D" id="1.25.10.10">
    <property type="entry name" value="Leucine-rich Repeat Variant"/>
    <property type="match status" value="1"/>
</dbReference>
<evidence type="ECO:0000256" key="3">
    <source>
        <dbReference type="ARBA" id="ARBA00022738"/>
    </source>
</evidence>
<reference evidence="4 5" key="1">
    <citation type="submission" date="2023-12" db="EMBL/GenBank/DDBJ databases">
        <title>Baltic Sea Cyanobacteria.</title>
        <authorList>
            <person name="Delbaje E."/>
            <person name="Fewer D.P."/>
            <person name="Shishido T.K."/>
        </authorList>
    </citation>
    <scope>NUCLEOTIDE SEQUENCE [LARGE SCALE GENOMIC DNA]</scope>
    <source>
        <strain evidence="4 5">UHCC 0139</strain>
    </source>
</reference>
<dbReference type="EMBL" id="JAYGHX010000006">
    <property type="protein sequence ID" value="MEA5391906.1"/>
    <property type="molecule type" value="Genomic_DNA"/>
</dbReference>
<gene>
    <name evidence="4" type="ORF">VB738_11630</name>
</gene>
<evidence type="ECO:0000256" key="1">
    <source>
        <dbReference type="ARBA" id="ARBA00009299"/>
    </source>
</evidence>
<dbReference type="Proteomes" id="UP001304461">
    <property type="component" value="Unassembled WGS sequence"/>
</dbReference>
<evidence type="ECO:0000313" key="5">
    <source>
        <dbReference type="Proteomes" id="UP001304461"/>
    </source>
</evidence>
<organism evidence="4 5">
    <name type="scientific">Cyanobium gracile UHCC 0139</name>
    <dbReference type="NCBI Taxonomy" id="3110308"/>
    <lineage>
        <taxon>Bacteria</taxon>
        <taxon>Bacillati</taxon>
        <taxon>Cyanobacteriota</taxon>
        <taxon>Cyanophyceae</taxon>
        <taxon>Synechococcales</taxon>
        <taxon>Prochlorococcaceae</taxon>
        <taxon>Cyanobium</taxon>
    </lineage>
</organism>
<protein>
    <submittedName>
        <fullName evidence="4">HEAT repeat domain-containing protein</fullName>
    </submittedName>
</protein>
<keyword evidence="2" id="KW-0042">Antenna complex</keyword>
<keyword evidence="5" id="KW-1185">Reference proteome</keyword>